<reference evidence="12 14" key="2">
    <citation type="submission" date="2013-03" db="EMBL/GenBank/DDBJ databases">
        <title>The Genome Sequence of Enterococcus gilvus ATCC BAA-350 (PacBio/Illumina hybrid assembly).</title>
        <authorList>
            <consortium name="The Broad Institute Genomics Platform"/>
            <consortium name="The Broad Institute Genome Sequencing Center for Infectious Disease"/>
            <person name="Earl A."/>
            <person name="Russ C."/>
            <person name="Gilmore M."/>
            <person name="Surin D."/>
            <person name="Walker B."/>
            <person name="Young S."/>
            <person name="Zeng Q."/>
            <person name="Gargeya S."/>
            <person name="Fitzgerald M."/>
            <person name="Haas B."/>
            <person name="Abouelleil A."/>
            <person name="Allen A.W."/>
            <person name="Alvarado L."/>
            <person name="Arachchi H.M."/>
            <person name="Berlin A.M."/>
            <person name="Chapman S.B."/>
            <person name="Gainer-Dewar J."/>
            <person name="Goldberg J."/>
            <person name="Griggs A."/>
            <person name="Gujja S."/>
            <person name="Hansen M."/>
            <person name="Howarth C."/>
            <person name="Imamovic A."/>
            <person name="Ireland A."/>
            <person name="Larimer J."/>
            <person name="McCowan C."/>
            <person name="Murphy C."/>
            <person name="Pearson M."/>
            <person name="Poon T.W."/>
            <person name="Priest M."/>
            <person name="Roberts A."/>
            <person name="Saif S."/>
            <person name="Shea T."/>
            <person name="Sisk P."/>
            <person name="Sykes S."/>
            <person name="Wortman J."/>
            <person name="Nusbaum C."/>
            <person name="Birren B."/>
        </authorList>
    </citation>
    <scope>NUCLEOTIDE SEQUENCE [LARGE SCALE GENOMIC DNA]</scope>
    <source>
        <strain evidence="12 14">ATCC BAA-350</strain>
    </source>
</reference>
<dbReference type="GO" id="GO:1902815">
    <property type="term" value="P:N,N'-diacetylchitobiose import"/>
    <property type="evidence" value="ECO:0007669"/>
    <property type="project" value="TreeGrafter"/>
</dbReference>
<feature type="transmembrane region" description="Helical" evidence="9">
    <location>
        <begin position="38"/>
        <end position="58"/>
    </location>
</feature>
<gene>
    <name evidence="12" type="ORF">I592_00887</name>
    <name evidence="11" type="ORF">UKC_03073</name>
</gene>
<reference evidence="11 13" key="1">
    <citation type="submission" date="2013-02" db="EMBL/GenBank/DDBJ databases">
        <title>The Genome Sequence of Enterococcus gilvus ATCC BAA-350.</title>
        <authorList>
            <consortium name="The Broad Institute Genome Sequencing Platform"/>
            <consortium name="The Broad Institute Genome Sequencing Center for Infectious Disease"/>
            <person name="Earl A.M."/>
            <person name="Gilmore M.S."/>
            <person name="Lebreton F."/>
            <person name="Walker B."/>
            <person name="Young S.K."/>
            <person name="Zeng Q."/>
            <person name="Gargeya S."/>
            <person name="Fitzgerald M."/>
            <person name="Haas B."/>
            <person name="Abouelleil A."/>
            <person name="Alvarado L."/>
            <person name="Arachchi H.M."/>
            <person name="Berlin A.M."/>
            <person name="Chapman S.B."/>
            <person name="Dewar J."/>
            <person name="Goldberg J."/>
            <person name="Griggs A."/>
            <person name="Gujja S."/>
            <person name="Hansen M."/>
            <person name="Howarth C."/>
            <person name="Imamovic A."/>
            <person name="Larimer J."/>
            <person name="McCowan C."/>
            <person name="Murphy C."/>
            <person name="Neiman D."/>
            <person name="Pearson M."/>
            <person name="Priest M."/>
            <person name="Roberts A."/>
            <person name="Saif S."/>
            <person name="Shea T."/>
            <person name="Sisk P."/>
            <person name="Sykes S."/>
            <person name="Wortman J."/>
            <person name="Nusbaum C."/>
            <person name="Birren B."/>
        </authorList>
    </citation>
    <scope>NUCLEOTIDE SEQUENCE [LARGE SCALE GENOMIC DNA]</scope>
    <source>
        <strain evidence="11 13">ATCC BAA-350</strain>
    </source>
</reference>
<evidence type="ECO:0000256" key="2">
    <source>
        <dbReference type="ARBA" id="ARBA00022448"/>
    </source>
</evidence>
<evidence type="ECO:0000256" key="7">
    <source>
        <dbReference type="ARBA" id="ARBA00023136"/>
    </source>
</evidence>
<feature type="transmembrane region" description="Helical" evidence="9">
    <location>
        <begin position="171"/>
        <end position="195"/>
    </location>
</feature>
<dbReference type="PROSITE" id="PS51105">
    <property type="entry name" value="PTS_EIIC_TYPE_3"/>
    <property type="match status" value="1"/>
</dbReference>
<keyword evidence="4 8" id="KW-0762">Sugar transport</keyword>
<dbReference type="PANTHER" id="PTHR33989:SF4">
    <property type="entry name" value="PTS SYSTEM N,N'-DIACETYLCHITOBIOSE-SPECIFIC EIIC COMPONENT"/>
    <property type="match status" value="1"/>
</dbReference>
<evidence type="ECO:0000256" key="8">
    <source>
        <dbReference type="PIRNR" id="PIRNR006351"/>
    </source>
</evidence>
<name>R2XYC6_9ENTE</name>
<dbReference type="GO" id="GO:0005886">
    <property type="term" value="C:plasma membrane"/>
    <property type="evidence" value="ECO:0007669"/>
    <property type="project" value="UniProtKB-SubCell"/>
</dbReference>
<feature type="transmembrane region" description="Helical" evidence="9">
    <location>
        <begin position="215"/>
        <end position="236"/>
    </location>
</feature>
<feature type="transmembrane region" description="Helical" evidence="9">
    <location>
        <begin position="279"/>
        <end position="298"/>
    </location>
</feature>
<dbReference type="InterPro" id="IPR003352">
    <property type="entry name" value="PTS_EIIC"/>
</dbReference>
<organism evidence="11 13">
    <name type="scientific">Enterococcus gilvus ATCC BAA-350</name>
    <dbReference type="NCBI Taxonomy" id="1158614"/>
    <lineage>
        <taxon>Bacteria</taxon>
        <taxon>Bacillati</taxon>
        <taxon>Bacillota</taxon>
        <taxon>Bacilli</taxon>
        <taxon>Lactobacillales</taxon>
        <taxon>Enterococcaceae</taxon>
        <taxon>Enterococcus</taxon>
    </lineage>
</organism>
<dbReference type="PIRSF" id="PIRSF006351">
    <property type="entry name" value="PTS_EIIC-Cellobiose"/>
    <property type="match status" value="1"/>
</dbReference>
<evidence type="ECO:0000259" key="10">
    <source>
        <dbReference type="PROSITE" id="PS51105"/>
    </source>
</evidence>
<keyword evidence="6 9" id="KW-1133">Transmembrane helix</keyword>
<dbReference type="Pfam" id="PF02378">
    <property type="entry name" value="PTS_EIIC"/>
    <property type="match status" value="1"/>
</dbReference>
<dbReference type="HOGENOM" id="CLU_029688_1_2_9"/>
<dbReference type="OrthoDB" id="1550290at2"/>
<feature type="transmembrane region" description="Helical" evidence="9">
    <location>
        <begin position="106"/>
        <end position="124"/>
    </location>
</feature>
<evidence type="ECO:0000313" key="12">
    <source>
        <dbReference type="EMBL" id="EOW81591.1"/>
    </source>
</evidence>
<dbReference type="Proteomes" id="UP000013750">
    <property type="component" value="Unassembled WGS sequence"/>
</dbReference>
<dbReference type="RefSeq" id="WP_010781435.1">
    <property type="nucleotide sequence ID" value="NZ_ASWH01000001.1"/>
</dbReference>
<evidence type="ECO:0000256" key="6">
    <source>
        <dbReference type="ARBA" id="ARBA00022989"/>
    </source>
</evidence>
<keyword evidence="5 9" id="KW-0812">Transmembrane</keyword>
<evidence type="ECO:0000256" key="9">
    <source>
        <dbReference type="SAM" id="Phobius"/>
    </source>
</evidence>
<dbReference type="EMBL" id="AJDQ01000009">
    <property type="protein sequence ID" value="EOI55032.1"/>
    <property type="molecule type" value="Genomic_DNA"/>
</dbReference>
<evidence type="ECO:0000256" key="5">
    <source>
        <dbReference type="ARBA" id="ARBA00022692"/>
    </source>
</evidence>
<comment type="function">
    <text evidence="8">The phosphoenolpyruvate-dependent sugar phosphotransferase system (PTS), a major carbohydrate active -transport system, catalyzes the phosphorylation of incoming sugar substrates concomitant with their translocation across the cell membrane.</text>
</comment>
<evidence type="ECO:0000256" key="1">
    <source>
        <dbReference type="ARBA" id="ARBA00004651"/>
    </source>
</evidence>
<dbReference type="Proteomes" id="UP000014160">
    <property type="component" value="Unassembled WGS sequence"/>
</dbReference>
<dbReference type="GeneID" id="301213661"/>
<feature type="transmembrane region" description="Helical" evidence="9">
    <location>
        <begin position="130"/>
        <end position="150"/>
    </location>
</feature>
<dbReference type="InterPro" id="IPR051088">
    <property type="entry name" value="PTS_Sugar-EIIC/EIIB"/>
</dbReference>
<feature type="transmembrane region" description="Helical" evidence="9">
    <location>
        <begin position="374"/>
        <end position="407"/>
    </location>
</feature>
<dbReference type="InterPro" id="IPR004501">
    <property type="entry name" value="PTS_EIIC_3"/>
</dbReference>
<keyword evidence="3 8" id="KW-1003">Cell membrane</keyword>
<dbReference type="EMBL" id="ASWH01000001">
    <property type="protein sequence ID" value="EOW81591.1"/>
    <property type="molecule type" value="Genomic_DNA"/>
</dbReference>
<dbReference type="InterPro" id="IPR004796">
    <property type="entry name" value="PTS_IIC_cello"/>
</dbReference>
<sequence length="421" mass="44734">MDKFVNFMEKHFIPVASKIGNQRHLVAIRDSFMVTMPLMILGALAVMINNLSLSIPAFGNFMNGIFGGESWKGFGGAVWNGTFGVLSVFIAFLVAYNLARHYGKDPIATGVVSVASFFTLGAATSGMNSSGLFVALIVGMVVAELFTRLVGSPKLVIKMPDGVPPAVARSFASLFPAMIVISIFGLIAAIIAGFGVEDMFAAFYAAVQEPFMSLANSYGSALLIAFITPFLWFFGLHGANMIDPFMQAINAPAIEANANALAAGKAAPYIVNKPFIDSFVNMGGTGVTIGLIIAIYLVGRKNKPFMVVNNLAAAPGIFNINEPLMFGLPLVLNPIMFIPFILTPMVCVTTAYFATKFGLVPPATVMPPWVTPPIIGGFLATQSFSGAILAAVNLVISIAMYVPFVSLATRQELKKVKEAEA</sequence>
<keyword evidence="2 8" id="KW-0813">Transport</keyword>
<dbReference type="GO" id="GO:0009401">
    <property type="term" value="P:phosphoenolpyruvate-dependent sugar phosphotransferase system"/>
    <property type="evidence" value="ECO:0007669"/>
    <property type="project" value="InterPro"/>
</dbReference>
<keyword evidence="7 8" id="KW-0472">Membrane</keyword>
<evidence type="ECO:0000256" key="4">
    <source>
        <dbReference type="ARBA" id="ARBA00022597"/>
    </source>
</evidence>
<evidence type="ECO:0000256" key="3">
    <source>
        <dbReference type="ARBA" id="ARBA00022475"/>
    </source>
</evidence>
<dbReference type="NCBIfam" id="TIGR00410">
    <property type="entry name" value="lacE"/>
    <property type="match status" value="1"/>
</dbReference>
<dbReference type="PANTHER" id="PTHR33989">
    <property type="match status" value="1"/>
</dbReference>
<keyword evidence="14" id="KW-1185">Reference proteome</keyword>
<accession>R2XYC6</accession>
<dbReference type="PATRIC" id="fig|1158614.3.peg.3062"/>
<comment type="subcellular location">
    <subcellularLocation>
        <location evidence="1">Cell membrane</location>
        <topology evidence="1">Multi-pass membrane protein</topology>
    </subcellularLocation>
</comment>
<proteinExistence type="predicted"/>
<feature type="transmembrane region" description="Helical" evidence="9">
    <location>
        <begin position="78"/>
        <end position="99"/>
    </location>
</feature>
<feature type="transmembrane region" description="Helical" evidence="9">
    <location>
        <begin position="332"/>
        <end position="354"/>
    </location>
</feature>
<evidence type="ECO:0000313" key="13">
    <source>
        <dbReference type="Proteomes" id="UP000013750"/>
    </source>
</evidence>
<dbReference type="eggNOG" id="COG1455">
    <property type="taxonomic scope" value="Bacteria"/>
</dbReference>
<evidence type="ECO:0000313" key="14">
    <source>
        <dbReference type="Proteomes" id="UP000014160"/>
    </source>
</evidence>
<feature type="domain" description="PTS EIIC type-3" evidence="10">
    <location>
        <begin position="8"/>
        <end position="404"/>
    </location>
</feature>
<evidence type="ECO:0000313" key="11">
    <source>
        <dbReference type="EMBL" id="EOI55032.1"/>
    </source>
</evidence>
<protein>
    <recommendedName>
        <fullName evidence="8">Permease IIC component</fullName>
    </recommendedName>
</protein>
<dbReference type="GO" id="GO:0008982">
    <property type="term" value="F:protein-N(PI)-phosphohistidine-sugar phosphotransferase activity"/>
    <property type="evidence" value="ECO:0007669"/>
    <property type="project" value="UniProtKB-UniRule"/>
</dbReference>
<dbReference type="AlphaFoldDB" id="R2XYC6"/>
<comment type="caution">
    <text evidence="11">The sequence shown here is derived from an EMBL/GenBank/DDBJ whole genome shotgun (WGS) entry which is preliminary data.</text>
</comment>